<dbReference type="GO" id="GO:0016491">
    <property type="term" value="F:oxidoreductase activity"/>
    <property type="evidence" value="ECO:0007669"/>
    <property type="project" value="UniProtKB-KW"/>
</dbReference>
<dbReference type="InterPro" id="IPR051609">
    <property type="entry name" value="NmrA/Isoflavone_reductase-like"/>
</dbReference>
<dbReference type="Gene3D" id="3.40.50.720">
    <property type="entry name" value="NAD(P)-binding Rossmann-like Domain"/>
    <property type="match status" value="1"/>
</dbReference>
<evidence type="ECO:0000256" key="1">
    <source>
        <dbReference type="ARBA" id="ARBA00022857"/>
    </source>
</evidence>
<proteinExistence type="predicted"/>
<feature type="domain" description="NmrA-like" evidence="3">
    <location>
        <begin position="3"/>
        <end position="255"/>
    </location>
</feature>
<dbReference type="InterPro" id="IPR036291">
    <property type="entry name" value="NAD(P)-bd_dom_sf"/>
</dbReference>
<keyword evidence="5" id="KW-1185">Reference proteome</keyword>
<dbReference type="Gene3D" id="3.90.25.10">
    <property type="entry name" value="UDP-galactose 4-epimerase, domain 1"/>
    <property type="match status" value="1"/>
</dbReference>
<dbReference type="Pfam" id="PF05368">
    <property type="entry name" value="NmrA"/>
    <property type="match status" value="1"/>
</dbReference>
<sequence length="333" mass="36594">MAKHRVLLIGATGETGGDILSGLVEDGSFDISLLIRPSSTNTPKAKALEAHGFPFVVSDLTEPVDQLVTKIKGIDTIISAIRSQEALSEIILVEAAAKAGTKRFLPCDFGPVCPPGGIMAVRDTKEIVHNAILVAKLPYTFVDIGFWHQFSFPPVPSGKLDYAILFPGTNVIYGDGNAEGILTDKRDLGRFVARIIKDERTINKKVVAIADALTQNQIWEIVERLSGEKMNRTYVSADEVVSQLARAKEAAVASGNEKVNLEVIAGSYNWSRYVRADNSPENAKYLGYLDSRELYPDFRPIGFEEFMREALQGKAKKLYADGKVEKLYNDGKR</sequence>
<dbReference type="PANTHER" id="PTHR47706">
    <property type="entry name" value="NMRA-LIKE FAMILY PROTEIN"/>
    <property type="match status" value="1"/>
</dbReference>
<evidence type="ECO:0000259" key="3">
    <source>
        <dbReference type="Pfam" id="PF05368"/>
    </source>
</evidence>
<gene>
    <name evidence="4" type="ORF">BDV96DRAFT_644921</name>
</gene>
<dbReference type="CDD" id="cd05259">
    <property type="entry name" value="PCBER_SDR_a"/>
    <property type="match status" value="1"/>
</dbReference>
<dbReference type="EMBL" id="ML977320">
    <property type="protein sequence ID" value="KAF2116486.1"/>
    <property type="molecule type" value="Genomic_DNA"/>
</dbReference>
<organism evidence="4 5">
    <name type="scientific">Lophiotrema nucula</name>
    <dbReference type="NCBI Taxonomy" id="690887"/>
    <lineage>
        <taxon>Eukaryota</taxon>
        <taxon>Fungi</taxon>
        <taxon>Dikarya</taxon>
        <taxon>Ascomycota</taxon>
        <taxon>Pezizomycotina</taxon>
        <taxon>Dothideomycetes</taxon>
        <taxon>Pleosporomycetidae</taxon>
        <taxon>Pleosporales</taxon>
        <taxon>Lophiotremataceae</taxon>
        <taxon>Lophiotrema</taxon>
    </lineage>
</organism>
<dbReference type="SUPFAM" id="SSF51735">
    <property type="entry name" value="NAD(P)-binding Rossmann-fold domains"/>
    <property type="match status" value="1"/>
</dbReference>
<dbReference type="AlphaFoldDB" id="A0A6A5ZB82"/>
<dbReference type="PANTHER" id="PTHR47706:SF6">
    <property type="entry name" value="NMRA-LIKE FAMILY PROTEIN (AFU_ORTHOLOGUE AFUA_6G00280)"/>
    <property type="match status" value="1"/>
</dbReference>
<dbReference type="OrthoDB" id="419598at2759"/>
<reference evidence="4" key="1">
    <citation type="journal article" date="2020" name="Stud. Mycol.">
        <title>101 Dothideomycetes genomes: a test case for predicting lifestyles and emergence of pathogens.</title>
        <authorList>
            <person name="Haridas S."/>
            <person name="Albert R."/>
            <person name="Binder M."/>
            <person name="Bloem J."/>
            <person name="Labutti K."/>
            <person name="Salamov A."/>
            <person name="Andreopoulos B."/>
            <person name="Baker S."/>
            <person name="Barry K."/>
            <person name="Bills G."/>
            <person name="Bluhm B."/>
            <person name="Cannon C."/>
            <person name="Castanera R."/>
            <person name="Culley D."/>
            <person name="Daum C."/>
            <person name="Ezra D."/>
            <person name="Gonzalez J."/>
            <person name="Henrissat B."/>
            <person name="Kuo A."/>
            <person name="Liang C."/>
            <person name="Lipzen A."/>
            <person name="Lutzoni F."/>
            <person name="Magnuson J."/>
            <person name="Mondo S."/>
            <person name="Nolan M."/>
            <person name="Ohm R."/>
            <person name="Pangilinan J."/>
            <person name="Park H.-J."/>
            <person name="Ramirez L."/>
            <person name="Alfaro M."/>
            <person name="Sun H."/>
            <person name="Tritt A."/>
            <person name="Yoshinaga Y."/>
            <person name="Zwiers L.-H."/>
            <person name="Turgeon B."/>
            <person name="Goodwin S."/>
            <person name="Spatafora J."/>
            <person name="Crous P."/>
            <person name="Grigoriev I."/>
        </authorList>
    </citation>
    <scope>NUCLEOTIDE SEQUENCE</scope>
    <source>
        <strain evidence="4">CBS 627.86</strain>
    </source>
</reference>
<dbReference type="InterPro" id="IPR008030">
    <property type="entry name" value="NmrA-like"/>
</dbReference>
<keyword evidence="1" id="KW-0521">NADP</keyword>
<dbReference type="InterPro" id="IPR045312">
    <property type="entry name" value="PCBER-like"/>
</dbReference>
<dbReference type="Proteomes" id="UP000799770">
    <property type="component" value="Unassembled WGS sequence"/>
</dbReference>
<protein>
    <recommendedName>
        <fullName evidence="3">NmrA-like domain-containing protein</fullName>
    </recommendedName>
</protein>
<evidence type="ECO:0000313" key="4">
    <source>
        <dbReference type="EMBL" id="KAF2116486.1"/>
    </source>
</evidence>
<evidence type="ECO:0000256" key="2">
    <source>
        <dbReference type="ARBA" id="ARBA00023002"/>
    </source>
</evidence>
<name>A0A6A5ZB82_9PLEO</name>
<keyword evidence="2" id="KW-0560">Oxidoreductase</keyword>
<accession>A0A6A5ZB82</accession>
<evidence type="ECO:0000313" key="5">
    <source>
        <dbReference type="Proteomes" id="UP000799770"/>
    </source>
</evidence>